<reference evidence="2" key="2">
    <citation type="submission" date="2017-09" db="EMBL/GenBank/DDBJ databases">
        <authorList>
            <person name="Perez-Cataluna A."/>
            <person name="Figueras M.J."/>
            <person name="Salas-Masso N."/>
        </authorList>
    </citation>
    <scope>NUCLEOTIDE SEQUENCE</scope>
    <source>
        <strain evidence="2">CECT 7727</strain>
    </source>
</reference>
<reference evidence="1 4" key="3">
    <citation type="submission" date="2018-08" db="EMBL/GenBank/DDBJ databases">
        <title>Complete genome of the Arcobacter marinus type strain JCM 15502.</title>
        <authorList>
            <person name="Miller W.G."/>
            <person name="Yee E."/>
            <person name="Huynh S."/>
            <person name="Parker C.T."/>
        </authorList>
    </citation>
    <scope>NUCLEOTIDE SEQUENCE [LARGE SCALE GENOMIC DNA]</scope>
    <source>
        <strain evidence="1 4">JCM 15502</strain>
    </source>
</reference>
<name>A0A347TKM3_9BACT</name>
<evidence type="ECO:0000313" key="4">
    <source>
        <dbReference type="Proteomes" id="UP000264693"/>
    </source>
</evidence>
<gene>
    <name evidence="1" type="ORF">AMRN_1415</name>
    <name evidence="2" type="ORF">CPH92_09515</name>
</gene>
<evidence type="ECO:0000313" key="3">
    <source>
        <dbReference type="Proteomes" id="UP000224740"/>
    </source>
</evidence>
<sequence length="196" mass="22350">MKQQNKLKALLALGLILGGVKMHSKEYKFYGLIGGDLEIMAKITMACKVISPKTEQEAKLLLAETIAVESRNGKATDYSKEYGEGLTQFDRPTFTDVKNHFMANIFKELRQKIKNFLGVDIAKVQYTDLRKSPMTSIVFARLLYFRVPAAIPKTKIGRWQYYKKYFNSVLGATTQSKYYNAMEYAVFKDNNPNMVG</sequence>
<dbReference type="EMBL" id="NXAO01000046">
    <property type="protein sequence ID" value="PHO14814.1"/>
    <property type="molecule type" value="Genomic_DNA"/>
</dbReference>
<protein>
    <recommendedName>
        <fullName evidence="5">Transglycosylase SLT domain-containing protein</fullName>
    </recommendedName>
</protein>
<reference evidence="3" key="1">
    <citation type="submission" date="2017-09" db="EMBL/GenBank/DDBJ databases">
        <title>Arcobacter canalis sp. nov., a new species isolated from a water canal contaminated with urban sewage.</title>
        <authorList>
            <person name="Perez-Cataluna A."/>
            <person name="Salas-Masso N."/>
            <person name="Figueras M.J."/>
        </authorList>
    </citation>
    <scope>NUCLEOTIDE SEQUENCE [LARGE SCALE GENOMIC DNA]</scope>
    <source>
        <strain evidence="3">CECT 7727</strain>
    </source>
</reference>
<evidence type="ECO:0000313" key="2">
    <source>
        <dbReference type="EMBL" id="PHO14814.1"/>
    </source>
</evidence>
<evidence type="ECO:0000313" key="1">
    <source>
        <dbReference type="EMBL" id="AXX87151.1"/>
    </source>
</evidence>
<dbReference type="RefSeq" id="WP_099311488.1">
    <property type="nucleotide sequence ID" value="NZ_CP032101.1"/>
</dbReference>
<organism evidence="1 4">
    <name type="scientific">Malaciobacter marinus</name>
    <dbReference type="NCBI Taxonomy" id="505249"/>
    <lineage>
        <taxon>Bacteria</taxon>
        <taxon>Pseudomonadati</taxon>
        <taxon>Campylobacterota</taxon>
        <taxon>Epsilonproteobacteria</taxon>
        <taxon>Campylobacterales</taxon>
        <taxon>Arcobacteraceae</taxon>
        <taxon>Malaciobacter</taxon>
    </lineage>
</organism>
<accession>A0A347TKM3</accession>
<dbReference type="Proteomes" id="UP000224740">
    <property type="component" value="Unassembled WGS sequence"/>
</dbReference>
<dbReference type="AlphaFoldDB" id="A0A347TKM3"/>
<dbReference type="KEGG" id="amar:AMRN_1415"/>
<dbReference type="EMBL" id="CP032101">
    <property type="protein sequence ID" value="AXX87151.1"/>
    <property type="molecule type" value="Genomic_DNA"/>
</dbReference>
<keyword evidence="3" id="KW-1185">Reference proteome</keyword>
<proteinExistence type="predicted"/>
<evidence type="ECO:0008006" key="5">
    <source>
        <dbReference type="Google" id="ProtNLM"/>
    </source>
</evidence>
<dbReference type="Proteomes" id="UP000264693">
    <property type="component" value="Chromosome"/>
</dbReference>